<reference evidence="2 3" key="1">
    <citation type="submission" date="2019-03" db="EMBL/GenBank/DDBJ databases">
        <title>Genomic Encyclopedia of Type Strains, Phase IV (KMG-IV): sequencing the most valuable type-strain genomes for metagenomic binning, comparative biology and taxonomic classification.</title>
        <authorList>
            <person name="Goeker M."/>
        </authorList>
    </citation>
    <scope>NUCLEOTIDE SEQUENCE [LARGE SCALE GENOMIC DNA]</scope>
    <source>
        <strain evidence="2 3">DSM 22362</strain>
    </source>
</reference>
<keyword evidence="3" id="KW-1185">Reference proteome</keyword>
<proteinExistence type="predicted"/>
<dbReference type="OrthoDB" id="713928at2"/>
<evidence type="ECO:0000313" key="2">
    <source>
        <dbReference type="EMBL" id="TCV12274.1"/>
    </source>
</evidence>
<comment type="caution">
    <text evidence="2">The sequence shown here is derived from an EMBL/GenBank/DDBJ whole genome shotgun (WGS) entry which is preliminary data.</text>
</comment>
<keyword evidence="1" id="KW-0812">Transmembrane</keyword>
<feature type="transmembrane region" description="Helical" evidence="1">
    <location>
        <begin position="26"/>
        <end position="41"/>
    </location>
</feature>
<dbReference type="Proteomes" id="UP000295197">
    <property type="component" value="Unassembled WGS sequence"/>
</dbReference>
<accession>A0A4R3VVY3</accession>
<name>A0A4R3VVY3_9SPHI</name>
<evidence type="ECO:0000256" key="1">
    <source>
        <dbReference type="SAM" id="Phobius"/>
    </source>
</evidence>
<dbReference type="AlphaFoldDB" id="A0A4R3VVY3"/>
<dbReference type="EMBL" id="SMBZ01000024">
    <property type="protein sequence ID" value="TCV12274.1"/>
    <property type="molecule type" value="Genomic_DNA"/>
</dbReference>
<evidence type="ECO:0000313" key="3">
    <source>
        <dbReference type="Proteomes" id="UP000295197"/>
    </source>
</evidence>
<organism evidence="2 3">
    <name type="scientific">Sphingobacterium alimentarium</name>
    <dbReference type="NCBI Taxonomy" id="797292"/>
    <lineage>
        <taxon>Bacteria</taxon>
        <taxon>Pseudomonadati</taxon>
        <taxon>Bacteroidota</taxon>
        <taxon>Sphingobacteriia</taxon>
        <taxon>Sphingobacteriales</taxon>
        <taxon>Sphingobacteriaceae</taxon>
        <taxon>Sphingobacterium</taxon>
    </lineage>
</organism>
<keyword evidence="1" id="KW-0472">Membrane</keyword>
<dbReference type="RefSeq" id="WP_132777913.1">
    <property type="nucleotide sequence ID" value="NZ_SMBZ01000024.1"/>
</dbReference>
<gene>
    <name evidence="2" type="ORF">EDC17_102441</name>
</gene>
<keyword evidence="1" id="KW-1133">Transmembrane helix</keyword>
<protein>
    <submittedName>
        <fullName evidence="2">Uncharacterized protein</fullName>
    </submittedName>
</protein>
<sequence>MKLTNITELHTADLYKKLKSLKSEKIINAVLIGFAVGIFAYSGIVTGFGLGSIIALILAYFFIKNAKNRDALEKEVVNELNSRESK</sequence>